<feature type="region of interest" description="Disordered" evidence="1">
    <location>
        <begin position="148"/>
        <end position="350"/>
    </location>
</feature>
<keyword evidence="3" id="KW-1185">Reference proteome</keyword>
<evidence type="ECO:0000256" key="1">
    <source>
        <dbReference type="SAM" id="MobiDB-lite"/>
    </source>
</evidence>
<feature type="compositionally biased region" description="Pro residues" evidence="1">
    <location>
        <begin position="95"/>
        <end position="113"/>
    </location>
</feature>
<feature type="region of interest" description="Disordered" evidence="1">
    <location>
        <begin position="1"/>
        <end position="29"/>
    </location>
</feature>
<sequence>MYPDAKAYQTVAARPDTPPTAPSSPSTLSSLSTWALLDLGFSGDANDLSSPRPPHHQPHTPDRRSVDTIVALRFYGSHEHSRHSHDPSIAELPATPLPLPVPAPPPTPPPSTTPPLKARAFHVPKRKPIGTGNLQVYRNPAGEPWVRVPPPAAPLPAPPPPKRCSPRVAQQGRLRPTFSLFPPPQRQMQQPPVRLPRLLVPGQGYGQGHTQGQGQRQNNSTSDSNPVPNQNPTAKPSKRNFSRPSPIVIHPPTISLPISIQAPATAPISGSGSGSASKSRDGLLNGRGNNRSPPLTAIGTVTLHFPPPPGQASQPADSAGGRRSLPSWLWGWGGTKTEGTSPGFGSQKEG</sequence>
<proteinExistence type="predicted"/>
<protein>
    <submittedName>
        <fullName evidence="2">Uncharacterized protein</fullName>
    </submittedName>
</protein>
<evidence type="ECO:0000313" key="3">
    <source>
        <dbReference type="Proteomes" id="UP001303115"/>
    </source>
</evidence>
<feature type="compositionally biased region" description="Pro residues" evidence="1">
    <location>
        <begin position="148"/>
        <end position="163"/>
    </location>
</feature>
<dbReference type="Proteomes" id="UP001303115">
    <property type="component" value="Unassembled WGS sequence"/>
</dbReference>
<feature type="region of interest" description="Disordered" evidence="1">
    <location>
        <begin position="42"/>
        <end position="117"/>
    </location>
</feature>
<accession>A0AAN6SR17</accession>
<name>A0AAN6SR17_9PEZI</name>
<evidence type="ECO:0000313" key="2">
    <source>
        <dbReference type="EMBL" id="KAK4039427.1"/>
    </source>
</evidence>
<reference evidence="3" key="1">
    <citation type="journal article" date="2023" name="Mol. Phylogenet. Evol.">
        <title>Genome-scale phylogeny and comparative genomics of the fungal order Sordariales.</title>
        <authorList>
            <person name="Hensen N."/>
            <person name="Bonometti L."/>
            <person name="Westerberg I."/>
            <person name="Brannstrom I.O."/>
            <person name="Guillou S."/>
            <person name="Cros-Aarteil S."/>
            <person name="Calhoun S."/>
            <person name="Haridas S."/>
            <person name="Kuo A."/>
            <person name="Mondo S."/>
            <person name="Pangilinan J."/>
            <person name="Riley R."/>
            <person name="LaButti K."/>
            <person name="Andreopoulos B."/>
            <person name="Lipzen A."/>
            <person name="Chen C."/>
            <person name="Yan M."/>
            <person name="Daum C."/>
            <person name="Ng V."/>
            <person name="Clum A."/>
            <person name="Steindorff A."/>
            <person name="Ohm R.A."/>
            <person name="Martin F."/>
            <person name="Silar P."/>
            <person name="Natvig D.O."/>
            <person name="Lalanne C."/>
            <person name="Gautier V."/>
            <person name="Ament-Velasquez S.L."/>
            <person name="Kruys A."/>
            <person name="Hutchinson M.I."/>
            <person name="Powell A.J."/>
            <person name="Barry K."/>
            <person name="Miller A.N."/>
            <person name="Grigoriev I.V."/>
            <person name="Debuchy R."/>
            <person name="Gladieux P."/>
            <person name="Hiltunen Thoren M."/>
            <person name="Johannesson H."/>
        </authorList>
    </citation>
    <scope>NUCLEOTIDE SEQUENCE [LARGE SCALE GENOMIC DNA]</scope>
    <source>
        <strain evidence="3">CBS 284.82</strain>
    </source>
</reference>
<comment type="caution">
    <text evidence="2">The sequence shown here is derived from an EMBL/GenBank/DDBJ whole genome shotgun (WGS) entry which is preliminary data.</text>
</comment>
<gene>
    <name evidence="2" type="ORF">C8A01DRAFT_36551</name>
</gene>
<feature type="compositionally biased region" description="Polar residues" evidence="1">
    <location>
        <begin position="218"/>
        <end position="234"/>
    </location>
</feature>
<feature type="compositionally biased region" description="Basic and acidic residues" evidence="1">
    <location>
        <begin position="76"/>
        <end position="88"/>
    </location>
</feature>
<organism evidence="2 3">
    <name type="scientific">Parachaetomium inaequale</name>
    <dbReference type="NCBI Taxonomy" id="2588326"/>
    <lineage>
        <taxon>Eukaryota</taxon>
        <taxon>Fungi</taxon>
        <taxon>Dikarya</taxon>
        <taxon>Ascomycota</taxon>
        <taxon>Pezizomycotina</taxon>
        <taxon>Sordariomycetes</taxon>
        <taxon>Sordariomycetidae</taxon>
        <taxon>Sordariales</taxon>
        <taxon>Chaetomiaceae</taxon>
        <taxon>Parachaetomium</taxon>
    </lineage>
</organism>
<dbReference type="EMBL" id="MU854400">
    <property type="protein sequence ID" value="KAK4039427.1"/>
    <property type="molecule type" value="Genomic_DNA"/>
</dbReference>
<dbReference type="AlphaFoldDB" id="A0AAN6SR17"/>
<feature type="compositionally biased region" description="Low complexity" evidence="1">
    <location>
        <begin position="186"/>
        <end position="202"/>
    </location>
</feature>